<sequence>MMPIFAKQLPIHVLSFILLLGAFSRFTHGVYTPSWYAFQEYHAPEDSSFFSRSIPFYDTIIGLMLLFSNGKTRLFTIGGSFFAFTLGLVMQVASGKDFRGDVGLVVLALAAFIGAYKG</sequence>
<dbReference type="Proteomes" id="UP001610334">
    <property type="component" value="Unassembled WGS sequence"/>
</dbReference>
<evidence type="ECO:0000313" key="4">
    <source>
        <dbReference type="Proteomes" id="UP001610334"/>
    </source>
</evidence>
<keyword evidence="1" id="KW-1133">Transmembrane helix</keyword>
<feature type="signal peptide" evidence="2">
    <location>
        <begin position="1"/>
        <end position="29"/>
    </location>
</feature>
<gene>
    <name evidence="3" type="ORF">BJX63DRAFT_397174</name>
</gene>
<feature type="transmembrane region" description="Helical" evidence="1">
    <location>
        <begin position="48"/>
        <end position="67"/>
    </location>
</feature>
<keyword evidence="1" id="KW-0812">Transmembrane</keyword>
<keyword evidence="4" id="KW-1185">Reference proteome</keyword>
<proteinExistence type="predicted"/>
<feature type="transmembrane region" description="Helical" evidence="1">
    <location>
        <begin position="98"/>
        <end position="116"/>
    </location>
</feature>
<evidence type="ECO:0000313" key="3">
    <source>
        <dbReference type="EMBL" id="KAL2812167.1"/>
    </source>
</evidence>
<protein>
    <submittedName>
        <fullName evidence="3">Uncharacterized protein</fullName>
    </submittedName>
</protein>
<dbReference type="EMBL" id="JBFXLT010000050">
    <property type="protein sequence ID" value="KAL2812167.1"/>
    <property type="molecule type" value="Genomic_DNA"/>
</dbReference>
<keyword evidence="2" id="KW-0732">Signal</keyword>
<accession>A0ABR4H9M5</accession>
<organism evidence="3 4">
    <name type="scientific">Aspergillus granulosus</name>
    <dbReference type="NCBI Taxonomy" id="176169"/>
    <lineage>
        <taxon>Eukaryota</taxon>
        <taxon>Fungi</taxon>
        <taxon>Dikarya</taxon>
        <taxon>Ascomycota</taxon>
        <taxon>Pezizomycotina</taxon>
        <taxon>Eurotiomycetes</taxon>
        <taxon>Eurotiomycetidae</taxon>
        <taxon>Eurotiales</taxon>
        <taxon>Aspergillaceae</taxon>
        <taxon>Aspergillus</taxon>
        <taxon>Aspergillus subgen. Nidulantes</taxon>
    </lineage>
</organism>
<evidence type="ECO:0000256" key="2">
    <source>
        <dbReference type="SAM" id="SignalP"/>
    </source>
</evidence>
<feature type="chain" id="PRO_5047326059" evidence="2">
    <location>
        <begin position="30"/>
        <end position="118"/>
    </location>
</feature>
<name>A0ABR4H9M5_9EURO</name>
<reference evidence="3 4" key="1">
    <citation type="submission" date="2024-07" db="EMBL/GenBank/DDBJ databases">
        <title>Section-level genome sequencing and comparative genomics of Aspergillus sections Usti and Cavernicolus.</title>
        <authorList>
            <consortium name="Lawrence Berkeley National Laboratory"/>
            <person name="Nybo J.L."/>
            <person name="Vesth T.C."/>
            <person name="Theobald S."/>
            <person name="Frisvad J.C."/>
            <person name="Larsen T.O."/>
            <person name="Kjaerboelling I."/>
            <person name="Rothschild-Mancinelli K."/>
            <person name="Lyhne E.K."/>
            <person name="Kogle M.E."/>
            <person name="Barry K."/>
            <person name="Clum A."/>
            <person name="Na H."/>
            <person name="Ledsgaard L."/>
            <person name="Lin J."/>
            <person name="Lipzen A."/>
            <person name="Kuo A."/>
            <person name="Riley R."/>
            <person name="Mondo S."/>
            <person name="Labutti K."/>
            <person name="Haridas S."/>
            <person name="Pangalinan J."/>
            <person name="Salamov A.A."/>
            <person name="Simmons B.A."/>
            <person name="Magnuson J.K."/>
            <person name="Chen J."/>
            <person name="Drula E."/>
            <person name="Henrissat B."/>
            <person name="Wiebenga A."/>
            <person name="Lubbers R.J."/>
            <person name="Gomes A.C."/>
            <person name="Makela M.R."/>
            <person name="Stajich J."/>
            <person name="Grigoriev I.V."/>
            <person name="Mortensen U.H."/>
            <person name="De Vries R.P."/>
            <person name="Baker S.E."/>
            <person name="Andersen M.R."/>
        </authorList>
    </citation>
    <scope>NUCLEOTIDE SEQUENCE [LARGE SCALE GENOMIC DNA]</scope>
    <source>
        <strain evidence="3 4">CBS 588.65</strain>
    </source>
</reference>
<evidence type="ECO:0000256" key="1">
    <source>
        <dbReference type="SAM" id="Phobius"/>
    </source>
</evidence>
<feature type="transmembrane region" description="Helical" evidence="1">
    <location>
        <begin position="74"/>
        <end position="92"/>
    </location>
</feature>
<keyword evidence="1" id="KW-0472">Membrane</keyword>
<comment type="caution">
    <text evidence="3">The sequence shown here is derived from an EMBL/GenBank/DDBJ whole genome shotgun (WGS) entry which is preliminary data.</text>
</comment>